<dbReference type="EMBL" id="CDSF01000133">
    <property type="protein sequence ID" value="CEP02807.1"/>
    <property type="molecule type" value="Genomic_DNA"/>
</dbReference>
<protein>
    <submittedName>
        <fullName evidence="2">Uncharacterized protein</fullName>
    </submittedName>
</protein>
<gene>
    <name evidence="2" type="ORF">PBRA_002774</name>
</gene>
<accession>A0A0G4J5L6</accession>
<reference evidence="2 3" key="1">
    <citation type="submission" date="2015-02" db="EMBL/GenBank/DDBJ databases">
        <authorList>
            <person name="Chooi Y.-H."/>
        </authorList>
    </citation>
    <scope>NUCLEOTIDE SEQUENCE [LARGE SCALE GENOMIC DNA]</scope>
    <source>
        <strain evidence="2">E3</strain>
    </source>
</reference>
<dbReference type="AlphaFoldDB" id="A0A0G4J5L6"/>
<name>A0A0G4J5L6_PLABS</name>
<evidence type="ECO:0000313" key="2">
    <source>
        <dbReference type="EMBL" id="CEP02807.1"/>
    </source>
</evidence>
<dbReference type="Proteomes" id="UP000039324">
    <property type="component" value="Unassembled WGS sequence"/>
</dbReference>
<evidence type="ECO:0000256" key="1">
    <source>
        <dbReference type="SAM" id="MobiDB-lite"/>
    </source>
</evidence>
<proteinExistence type="predicted"/>
<feature type="region of interest" description="Disordered" evidence="1">
    <location>
        <begin position="111"/>
        <end position="136"/>
    </location>
</feature>
<keyword evidence="3" id="KW-1185">Reference proteome</keyword>
<evidence type="ECO:0000313" key="3">
    <source>
        <dbReference type="Proteomes" id="UP000039324"/>
    </source>
</evidence>
<sequence length="136" mass="15140">MAILVSPRLKCSARMRQAMMGLSNRVESVHRADMWYRERLSVIAAAILRIRARMRVVIQDATAYASSPEWYAAGNSRLYRLHLQGASVCRTRRQQPLCAAPALAAEHLSGRVGAGASGPDDRPRRRRVLRGCPRAS</sequence>
<organism evidence="2 3">
    <name type="scientific">Plasmodiophora brassicae</name>
    <name type="common">Clubroot disease agent</name>
    <dbReference type="NCBI Taxonomy" id="37360"/>
    <lineage>
        <taxon>Eukaryota</taxon>
        <taxon>Sar</taxon>
        <taxon>Rhizaria</taxon>
        <taxon>Endomyxa</taxon>
        <taxon>Phytomyxea</taxon>
        <taxon>Plasmodiophorida</taxon>
        <taxon>Plasmodiophoridae</taxon>
        <taxon>Plasmodiophora</taxon>
    </lineage>
</organism>